<dbReference type="STRING" id="4432.A0A1U7ZYR7"/>
<accession>A0A1U7ZYR7</accession>
<dbReference type="RefSeq" id="XP_010253812.1">
    <property type="nucleotide sequence ID" value="XM_010255510.1"/>
</dbReference>
<dbReference type="OrthoDB" id="1933717at2759"/>
<dbReference type="KEGG" id="nnu:104594949"/>
<evidence type="ECO:0000256" key="3">
    <source>
        <dbReference type="ARBA" id="ARBA00023002"/>
    </source>
</evidence>
<dbReference type="InterPro" id="IPR020904">
    <property type="entry name" value="Sc_DH/Rdtase_CS"/>
</dbReference>
<dbReference type="OMA" id="FIWELIN"/>
<dbReference type="InterPro" id="IPR002347">
    <property type="entry name" value="SDR_fam"/>
</dbReference>
<dbReference type="PANTHER" id="PTHR43391:SF78">
    <property type="entry name" value="11-BETA-HYDROXYSTEROID DEHYDROGENASE 1B-LIKE ISOFORM X1"/>
    <property type="match status" value="1"/>
</dbReference>
<evidence type="ECO:0000313" key="6">
    <source>
        <dbReference type="RefSeq" id="XP_010253812.1"/>
    </source>
</evidence>
<evidence type="ECO:0000256" key="2">
    <source>
        <dbReference type="ARBA" id="ARBA00006484"/>
    </source>
</evidence>
<dbReference type="eggNOG" id="KOG1205">
    <property type="taxonomic scope" value="Eukaryota"/>
</dbReference>
<comment type="subcellular location">
    <subcellularLocation>
        <location evidence="1">Membrane</location>
        <topology evidence="1">Single-pass type II membrane protein</topology>
    </subcellularLocation>
</comment>
<dbReference type="PRINTS" id="PR00080">
    <property type="entry name" value="SDRFAMILY"/>
</dbReference>
<dbReference type="GO" id="GO:0016020">
    <property type="term" value="C:membrane"/>
    <property type="evidence" value="ECO:0007669"/>
    <property type="project" value="UniProtKB-SubCell"/>
</dbReference>
<dbReference type="GO" id="GO:0005829">
    <property type="term" value="C:cytosol"/>
    <property type="evidence" value="ECO:0000318"/>
    <property type="project" value="GO_Central"/>
</dbReference>
<evidence type="ECO:0000256" key="4">
    <source>
        <dbReference type="RuleBase" id="RU000363"/>
    </source>
</evidence>
<reference evidence="6" key="1">
    <citation type="submission" date="2025-08" db="UniProtKB">
        <authorList>
            <consortium name="RefSeq"/>
        </authorList>
    </citation>
    <scope>IDENTIFICATION</scope>
</reference>
<dbReference type="SUPFAM" id="SSF51735">
    <property type="entry name" value="NAD(P)-binding Rossmann-fold domains"/>
    <property type="match status" value="1"/>
</dbReference>
<comment type="similarity">
    <text evidence="2 4">Belongs to the short-chain dehydrogenases/reductases (SDR) family.</text>
</comment>
<dbReference type="PANTHER" id="PTHR43391">
    <property type="entry name" value="RETINOL DEHYDROGENASE-RELATED"/>
    <property type="match status" value="1"/>
</dbReference>
<keyword evidence="3" id="KW-0560">Oxidoreductase</keyword>
<dbReference type="PRINTS" id="PR00081">
    <property type="entry name" value="GDHRDH"/>
</dbReference>
<keyword evidence="5" id="KW-1185">Reference proteome</keyword>
<dbReference type="InterPro" id="IPR036291">
    <property type="entry name" value="NAD(P)-bd_dom_sf"/>
</dbReference>
<dbReference type="Pfam" id="PF00106">
    <property type="entry name" value="adh_short"/>
    <property type="match status" value="1"/>
</dbReference>
<dbReference type="NCBIfam" id="NF004825">
    <property type="entry name" value="PRK06181.1"/>
    <property type="match status" value="1"/>
</dbReference>
<organism evidence="5 6">
    <name type="scientific">Nelumbo nucifera</name>
    <name type="common">Sacred lotus</name>
    <dbReference type="NCBI Taxonomy" id="4432"/>
    <lineage>
        <taxon>Eukaryota</taxon>
        <taxon>Viridiplantae</taxon>
        <taxon>Streptophyta</taxon>
        <taxon>Embryophyta</taxon>
        <taxon>Tracheophyta</taxon>
        <taxon>Spermatophyta</taxon>
        <taxon>Magnoliopsida</taxon>
        <taxon>Proteales</taxon>
        <taxon>Nelumbonaceae</taxon>
        <taxon>Nelumbo</taxon>
    </lineage>
</organism>
<dbReference type="Gene3D" id="3.40.50.720">
    <property type="entry name" value="NAD(P)-binding Rossmann-like Domain"/>
    <property type="match status" value="1"/>
</dbReference>
<evidence type="ECO:0000256" key="1">
    <source>
        <dbReference type="ARBA" id="ARBA00004606"/>
    </source>
</evidence>
<dbReference type="GeneID" id="104594949"/>
<gene>
    <name evidence="6" type="primary">LOC104594949</name>
</gene>
<dbReference type="GO" id="GO:0016491">
    <property type="term" value="F:oxidoreductase activity"/>
    <property type="evidence" value="ECO:0000318"/>
    <property type="project" value="GO_Central"/>
</dbReference>
<protein>
    <submittedName>
        <fullName evidence="6">11-beta-hydroxysteroid dehydrogenase 1B-like</fullName>
    </submittedName>
</protein>
<name>A0A1U7ZYR7_NELNU</name>
<dbReference type="PROSITE" id="PS00061">
    <property type="entry name" value="ADH_SHORT"/>
    <property type="match status" value="1"/>
</dbReference>
<proteinExistence type="inferred from homology"/>
<sequence>MEFLHKLIMNLVVPPVGLIILCLTLPLLLIYRFIRSILTFSSQNIAGKVVLITGASSGIGEHLAYEYARRGASLVLVARREKSLREVAERARQLGSPDVLVIRADVSKVAECKRFVDRTMDHFRRMDHLVCNAGVYNSHLFECGINAEISKPVMDINFWGSIYPTYFAIPHLKKSKGKIIVNASVAGWAISPWASVYGASKAALINFFETLRLELAQEVTITIVAPAFIQSEITQGKHLNKEGILEVDPKLRKIINSRFQVKSAGECAKAIVNGACRGERYVVEPSYYRLLFLFHFMCPEIVEWFVRLICRIKPIISKSNTNGINN</sequence>
<dbReference type="AlphaFoldDB" id="A0A1U7ZYR7"/>
<evidence type="ECO:0000313" key="5">
    <source>
        <dbReference type="Proteomes" id="UP000189703"/>
    </source>
</evidence>
<dbReference type="Proteomes" id="UP000189703">
    <property type="component" value="Unplaced"/>
</dbReference>